<evidence type="ECO:0000256" key="2">
    <source>
        <dbReference type="ARBA" id="ARBA00022801"/>
    </source>
</evidence>
<dbReference type="SMART" id="SM00332">
    <property type="entry name" value="PP2Cc"/>
    <property type="match status" value="1"/>
</dbReference>
<name>U5ESE6_9DIPT</name>
<dbReference type="PANTHER" id="PTHR13832:SF792">
    <property type="entry name" value="GM14286P"/>
    <property type="match status" value="1"/>
</dbReference>
<keyword evidence="3 4" id="KW-0904">Protein phosphatase</keyword>
<evidence type="ECO:0000256" key="3">
    <source>
        <dbReference type="ARBA" id="ARBA00022912"/>
    </source>
</evidence>
<comment type="similarity">
    <text evidence="4">Belongs to the PP2C family.</text>
</comment>
<evidence type="ECO:0000256" key="1">
    <source>
        <dbReference type="ARBA" id="ARBA00022723"/>
    </source>
</evidence>
<dbReference type="PROSITE" id="PS01032">
    <property type="entry name" value="PPM_1"/>
    <property type="match status" value="1"/>
</dbReference>
<proteinExistence type="evidence at transcript level"/>
<dbReference type="InterPro" id="IPR000222">
    <property type="entry name" value="PP2C_BS"/>
</dbReference>
<dbReference type="InterPro" id="IPR015655">
    <property type="entry name" value="PP2C"/>
</dbReference>
<dbReference type="CDD" id="cd00143">
    <property type="entry name" value="PP2Cc"/>
    <property type="match status" value="1"/>
</dbReference>
<dbReference type="GO" id="GO:0005739">
    <property type="term" value="C:mitochondrion"/>
    <property type="evidence" value="ECO:0007669"/>
    <property type="project" value="TreeGrafter"/>
</dbReference>
<evidence type="ECO:0000256" key="4">
    <source>
        <dbReference type="RuleBase" id="RU003465"/>
    </source>
</evidence>
<dbReference type="PROSITE" id="PS51746">
    <property type="entry name" value="PPM_2"/>
    <property type="match status" value="1"/>
</dbReference>
<sequence>SRHYSSGPPKLSPYDVNCILRSNEYTQEFSSGSVKSYDSNQLASNSPIEDSRSEASCVFTSGLLFGVFDGHAGASCSQVIAKRLLRYIAASLVPPDVLKQHLSNGAQSHSFLHCYNDRLEFVSEIRDLYEKSFYRYAQSLTEASLASFQMHQTLENAFLSLDGDLSREAQEATSLRTMSVAMSGAVALVAHIDGAHLHVASVGDCQAVLGTITDTGQWNATKLTSEHNADNVAEVRRLLSEHPSTERETVIRGERLLGQLMPLRAIGDFRYKWTKEQLDALVVPQFGEQAIPPNYLTPPYLTATPEIVRHVLTPRDRFLVIASDGLWDTMSATQVVRLVGEHMYGKAFLQPLKLPKHDVTLGEISQMLSTRKAGLSRKPMDKNAATHLIRNALGGTEYGIEHSKISHMLSLPHDVVRLFRDDMTVTVIYFDSEFLRNSPS</sequence>
<dbReference type="GO" id="GO:0004741">
    <property type="term" value="F:[pyruvate dehydrogenase (acetyl-transferring)]-phosphatase activity"/>
    <property type="evidence" value="ECO:0007669"/>
    <property type="project" value="TreeGrafter"/>
</dbReference>
<dbReference type="EMBL" id="GANO01003280">
    <property type="protein sequence ID" value="JAB56591.1"/>
    <property type="molecule type" value="mRNA"/>
</dbReference>
<organism evidence="6">
    <name type="scientific">Corethrella appendiculata</name>
    <dbReference type="NCBI Taxonomy" id="1370023"/>
    <lineage>
        <taxon>Eukaryota</taxon>
        <taxon>Metazoa</taxon>
        <taxon>Ecdysozoa</taxon>
        <taxon>Arthropoda</taxon>
        <taxon>Hexapoda</taxon>
        <taxon>Insecta</taxon>
        <taxon>Pterygota</taxon>
        <taxon>Neoptera</taxon>
        <taxon>Endopterygota</taxon>
        <taxon>Diptera</taxon>
        <taxon>Nematocera</taxon>
        <taxon>Culicoidea</taxon>
        <taxon>Chaoboridae</taxon>
        <taxon>Corethrella</taxon>
    </lineage>
</organism>
<evidence type="ECO:0000313" key="6">
    <source>
        <dbReference type="EMBL" id="JAB56591.1"/>
    </source>
</evidence>
<keyword evidence="1" id="KW-0479">Metal-binding</keyword>
<reference evidence="6" key="1">
    <citation type="journal article" date="2014" name="Insect Biochem. Mol. Biol.">
        <title>An insight into the sialome of the frog biting fly, Corethrella appendiculata.</title>
        <authorList>
            <person name="Ribeiro J.M.C."/>
            <person name="Chagas A.C."/>
            <person name="Pham V.M."/>
            <person name="Lounibos L.P."/>
            <person name="Calvo E."/>
        </authorList>
    </citation>
    <scope>NUCLEOTIDE SEQUENCE</scope>
    <source>
        <tissue evidence="6">Salivary glands</tissue>
    </source>
</reference>
<dbReference type="PANTHER" id="PTHR13832">
    <property type="entry name" value="PROTEIN PHOSPHATASE 2C"/>
    <property type="match status" value="1"/>
</dbReference>
<keyword evidence="6" id="KW-0670">Pyruvate</keyword>
<protein>
    <submittedName>
        <fullName evidence="6">Putative pyruvate dehydrogenase phosphatase</fullName>
    </submittedName>
</protein>
<dbReference type="Gene3D" id="3.60.40.10">
    <property type="entry name" value="PPM-type phosphatase domain"/>
    <property type="match status" value="1"/>
</dbReference>
<dbReference type="Pfam" id="PF00481">
    <property type="entry name" value="PP2C"/>
    <property type="match status" value="1"/>
</dbReference>
<dbReference type="InterPro" id="IPR001932">
    <property type="entry name" value="PPM-type_phosphatase-like_dom"/>
</dbReference>
<dbReference type="AlphaFoldDB" id="U5ESE6"/>
<keyword evidence="2 4" id="KW-0378">Hydrolase</keyword>
<accession>U5ESE6</accession>
<evidence type="ECO:0000259" key="5">
    <source>
        <dbReference type="PROSITE" id="PS51746"/>
    </source>
</evidence>
<feature type="domain" description="PPM-type phosphatase" evidence="5">
    <location>
        <begin position="34"/>
        <end position="430"/>
    </location>
</feature>
<dbReference type="SUPFAM" id="SSF81606">
    <property type="entry name" value="PP2C-like"/>
    <property type="match status" value="1"/>
</dbReference>
<dbReference type="InterPro" id="IPR036457">
    <property type="entry name" value="PPM-type-like_dom_sf"/>
</dbReference>
<dbReference type="GO" id="GO:0046872">
    <property type="term" value="F:metal ion binding"/>
    <property type="evidence" value="ECO:0007669"/>
    <property type="project" value="UniProtKB-KW"/>
</dbReference>
<feature type="non-terminal residue" evidence="6">
    <location>
        <position position="1"/>
    </location>
</feature>